<keyword evidence="1" id="KW-0812">Transmembrane</keyword>
<feature type="transmembrane region" description="Helical" evidence="1">
    <location>
        <begin position="39"/>
        <end position="56"/>
    </location>
</feature>
<keyword evidence="1" id="KW-0472">Membrane</keyword>
<evidence type="ECO:0000313" key="3">
    <source>
        <dbReference type="RefSeq" id="XP_065650912.1"/>
    </source>
</evidence>
<sequence>MNQELEKISGWFRANKLSINSSKSKLEPLYRKQKHAIRVFIYTLLICFTSGTYSIVHDYITDNRNMICPPIVDDSIKKNFLNRIVACSFDGVDCTKYIIGFIKSIDIVSTILPNSSFNPSNGDGYIYGSGGVITIMVARNILTDLKNFDLYISMAYYIHNTLNGPASSNVTYYLNGESDPYLYRNSTSTWNVFNKRYTFTESEINFTLSASGKFMRFDDLCIYQVCKFGYIFNKTTGLCEGFNVLSTALKISRSGMSQSGLMDVYRSKDSKDSVGFWIAFENMGIYVFIQPLAFYGENVVLTYRFYSSQRITLQCCDSI</sequence>
<keyword evidence="2" id="KW-1185">Reference proteome</keyword>
<evidence type="ECO:0000256" key="1">
    <source>
        <dbReference type="SAM" id="Phobius"/>
    </source>
</evidence>
<dbReference type="RefSeq" id="XP_065650912.1">
    <property type="nucleotide sequence ID" value="XM_065794840.1"/>
</dbReference>
<name>A0ABM4BP72_HYDVU</name>
<keyword evidence="1" id="KW-1133">Transmembrane helix</keyword>
<organism evidence="2 3">
    <name type="scientific">Hydra vulgaris</name>
    <name type="common">Hydra</name>
    <name type="synonym">Hydra attenuata</name>
    <dbReference type="NCBI Taxonomy" id="6087"/>
    <lineage>
        <taxon>Eukaryota</taxon>
        <taxon>Metazoa</taxon>
        <taxon>Cnidaria</taxon>
        <taxon>Hydrozoa</taxon>
        <taxon>Hydroidolina</taxon>
        <taxon>Anthoathecata</taxon>
        <taxon>Aplanulata</taxon>
        <taxon>Hydridae</taxon>
        <taxon>Hydra</taxon>
    </lineage>
</organism>
<dbReference type="GeneID" id="136079123"/>
<proteinExistence type="predicted"/>
<gene>
    <name evidence="3" type="primary">LOC136079123</name>
</gene>
<protein>
    <submittedName>
        <fullName evidence="3">Uncharacterized protein LOC136079123</fullName>
    </submittedName>
</protein>
<dbReference type="Proteomes" id="UP001652625">
    <property type="component" value="Chromosome 04"/>
</dbReference>
<reference evidence="3" key="1">
    <citation type="submission" date="2025-08" db="UniProtKB">
        <authorList>
            <consortium name="RefSeq"/>
        </authorList>
    </citation>
    <scope>IDENTIFICATION</scope>
</reference>
<evidence type="ECO:0000313" key="2">
    <source>
        <dbReference type="Proteomes" id="UP001652625"/>
    </source>
</evidence>
<accession>A0ABM4BP72</accession>